<dbReference type="RefSeq" id="WP_195895613.1">
    <property type="nucleotide sequence ID" value="NZ_JADOGI010000030.1"/>
</dbReference>
<feature type="domain" description="Peptidoglycan binding-like" evidence="1">
    <location>
        <begin position="22"/>
        <end position="76"/>
    </location>
</feature>
<accession>A0A931A7W4</accession>
<dbReference type="AlphaFoldDB" id="A0A931A7W4"/>
<dbReference type="PANTHER" id="PTHR37835:SF1">
    <property type="entry name" value="ALPHA-CLOSTRIPAIN"/>
    <property type="match status" value="1"/>
</dbReference>
<dbReference type="Proteomes" id="UP000605361">
    <property type="component" value="Unassembled WGS sequence"/>
</dbReference>
<dbReference type="PANTHER" id="PTHR37835">
    <property type="entry name" value="ALPHA-CLOSTRIPAIN"/>
    <property type="match status" value="1"/>
</dbReference>
<evidence type="ECO:0000313" key="2">
    <source>
        <dbReference type="EMBL" id="MBF8186645.1"/>
    </source>
</evidence>
<dbReference type="InterPro" id="IPR036366">
    <property type="entry name" value="PGBDSf"/>
</dbReference>
<sequence length="526" mass="58250">MLHLPLGRRLMAGPTLRLGSGGDEVRRLQELLRARGYRVAADGYFGASTYGALLSLQHREGLPADGVADPATWRALGAIRPTMAETSQASPDEPAEWNFMVYMAGNNNLSDAAGRDLEELRAVPEFNGVRVTAFVKQQDSGGRARHMEIGAGGSPDLIEELPPPVDSGDPLTLLRFVRWAVAHAPARRYALVIWNHGGGWTPDDLDQLYTQVRGRTVRHDAENGYIRRTPRMTAEEEPAFSELARLTETPEITKALFTTSLGEVLKLPGGQDRAIASDDGTLHSLDTIELSNVMRRIHDDLGRPIDLLGMDACLMSNLEVCYEIREHVGTVVGSEELEPNEGWPYTPILSAMAANPRMDGRELGRIIVDEYVRSFRGTRQTVTQCAVDATRIEEFMREFETLAAGLRQQVRGNRSVVDSVQSVVTRFHVDRSLVDLRTLCLALVVDSRTDPTLASVADKLLAMHGPGGFVIQEGHQGDKVEGCGGLSAYFPMERTISRYYADLQLAKHTEWDEFLREYGDARTIRR</sequence>
<gene>
    <name evidence="2" type="ORF">ITP53_13005</name>
</gene>
<reference evidence="2" key="1">
    <citation type="submission" date="2020-11" db="EMBL/GenBank/DDBJ databases">
        <title>Whole-genome analyses of Nonomuraea sp. K274.</title>
        <authorList>
            <person name="Veyisoglu A."/>
        </authorList>
    </citation>
    <scope>NUCLEOTIDE SEQUENCE</scope>
    <source>
        <strain evidence="2">K274</strain>
    </source>
</reference>
<proteinExistence type="predicted"/>
<dbReference type="InterPro" id="IPR005077">
    <property type="entry name" value="Peptidase_C11"/>
</dbReference>
<protein>
    <submittedName>
        <fullName evidence="2">Peptidoglycan-binding protein</fullName>
    </submittedName>
</protein>
<dbReference type="Gene3D" id="1.10.101.10">
    <property type="entry name" value="PGBD-like superfamily/PGBD"/>
    <property type="match status" value="1"/>
</dbReference>
<dbReference type="SUPFAM" id="SSF47090">
    <property type="entry name" value="PGBD-like"/>
    <property type="match status" value="1"/>
</dbReference>
<evidence type="ECO:0000259" key="1">
    <source>
        <dbReference type="Pfam" id="PF01471"/>
    </source>
</evidence>
<keyword evidence="3" id="KW-1185">Reference proteome</keyword>
<dbReference type="Pfam" id="PF03415">
    <property type="entry name" value="Peptidase_C11"/>
    <property type="match status" value="2"/>
</dbReference>
<dbReference type="InterPro" id="IPR036365">
    <property type="entry name" value="PGBD-like_sf"/>
</dbReference>
<organism evidence="2 3">
    <name type="scientific">Nonomuraea cypriaca</name>
    <dbReference type="NCBI Taxonomy" id="1187855"/>
    <lineage>
        <taxon>Bacteria</taxon>
        <taxon>Bacillati</taxon>
        <taxon>Actinomycetota</taxon>
        <taxon>Actinomycetes</taxon>
        <taxon>Streptosporangiales</taxon>
        <taxon>Streptosporangiaceae</taxon>
        <taxon>Nonomuraea</taxon>
    </lineage>
</organism>
<comment type="caution">
    <text evidence="2">The sequence shown here is derived from an EMBL/GenBank/DDBJ whole genome shotgun (WGS) entry which is preliminary data.</text>
</comment>
<dbReference type="EMBL" id="JADOGI010000030">
    <property type="protein sequence ID" value="MBF8186645.1"/>
    <property type="molecule type" value="Genomic_DNA"/>
</dbReference>
<dbReference type="Gene3D" id="3.40.50.11970">
    <property type="match status" value="1"/>
</dbReference>
<dbReference type="InterPro" id="IPR002477">
    <property type="entry name" value="Peptidoglycan-bd-like"/>
</dbReference>
<dbReference type="Pfam" id="PF01471">
    <property type="entry name" value="PG_binding_1"/>
    <property type="match status" value="1"/>
</dbReference>
<name>A0A931A7W4_9ACTN</name>
<evidence type="ECO:0000313" key="3">
    <source>
        <dbReference type="Proteomes" id="UP000605361"/>
    </source>
</evidence>